<organism evidence="1">
    <name type="scientific">Leptotrichia rugosa</name>
    <dbReference type="NCBI Taxonomy" id="3239302"/>
    <lineage>
        <taxon>Bacteria</taxon>
        <taxon>Fusobacteriati</taxon>
        <taxon>Fusobacteriota</taxon>
        <taxon>Fusobacteriia</taxon>
        <taxon>Fusobacteriales</taxon>
        <taxon>Leptotrichiaceae</taxon>
        <taxon>Leptotrichia</taxon>
    </lineage>
</organism>
<protein>
    <recommendedName>
        <fullName evidence="2">Lipoprotein</fullName>
    </recommendedName>
</protein>
<dbReference type="PROSITE" id="PS51257">
    <property type="entry name" value="PROKAR_LIPOPROTEIN"/>
    <property type="match status" value="1"/>
</dbReference>
<dbReference type="EMBL" id="CP165644">
    <property type="protein sequence ID" value="XDU67460.1"/>
    <property type="molecule type" value="Genomic_DNA"/>
</dbReference>
<dbReference type="KEGG" id="lrug:AB8B22_03310"/>
<sequence length="50" mass="5034">MKNLILIILMLFSLTSCVTGGISVGSNGKIHGNIGVSTGGLINTGVGIDF</sequence>
<evidence type="ECO:0008006" key="2">
    <source>
        <dbReference type="Google" id="ProtNLM"/>
    </source>
</evidence>
<dbReference type="AlphaFoldDB" id="A0AB39VIS9"/>
<accession>A0AB39VIS9</accession>
<evidence type="ECO:0000313" key="1">
    <source>
        <dbReference type="EMBL" id="XDU67460.1"/>
    </source>
</evidence>
<dbReference type="RefSeq" id="WP_172826450.1">
    <property type="nucleotide sequence ID" value="NZ_CP165644.1"/>
</dbReference>
<reference evidence="1" key="1">
    <citation type="submission" date="2024-07" db="EMBL/GenBank/DDBJ databases">
        <authorList>
            <person name="Li X.-J."/>
            <person name="Wang X."/>
        </authorList>
    </citation>
    <scope>NUCLEOTIDE SEQUENCE</scope>
    <source>
        <strain evidence="1">HSP-334</strain>
    </source>
</reference>
<gene>
    <name evidence="1" type="ORF">AB8B22_03310</name>
</gene>
<name>A0AB39VIS9_9FUSO</name>
<proteinExistence type="predicted"/>